<proteinExistence type="predicted"/>
<evidence type="ECO:0000313" key="5">
    <source>
        <dbReference type="Proteomes" id="UP000789595"/>
    </source>
</evidence>
<dbReference type="SUPFAM" id="SSF52540">
    <property type="entry name" value="P-loop containing nucleoside triphosphate hydrolases"/>
    <property type="match status" value="1"/>
</dbReference>
<sequence length="276" mass="30459">MSEWQVQPAQARKERQANKKPAWRVAADHAWERSGARFMMQQLAEKEDPPPYLLLVVLTGLPGSGKSLLAAQLRARGFSLVCQDSLGSRQACEDAVTDLMKRGRRCVVDRCNHTNQQRDLWVELMKKHAPKDKNAVALVLHLDEDVETCKQRVLQRKNHKTLPPVPASKAVVDDFQRKFEDPTQDRVWSVEGDWSPQSLALAVDLRGVLDEVPVDALKPPPPPSSADGAVARLVAMGWSQQVCEAALSISNNDEAAAVDLLLGHSAQEVLALATES</sequence>
<reference evidence="3" key="1">
    <citation type="submission" date="2021-01" db="EMBL/GenBank/DDBJ databases">
        <authorList>
            <person name="Corre E."/>
            <person name="Pelletier E."/>
            <person name="Niang G."/>
            <person name="Scheremetjew M."/>
            <person name="Finn R."/>
            <person name="Kale V."/>
            <person name="Holt S."/>
            <person name="Cochrane G."/>
            <person name="Meng A."/>
            <person name="Brown T."/>
            <person name="Cohen L."/>
        </authorList>
    </citation>
    <scope>NUCLEOTIDE SEQUENCE</scope>
    <source>
        <strain evidence="3">CCMP1756</strain>
    </source>
</reference>
<dbReference type="PANTHER" id="PTHR12083:SF9">
    <property type="entry name" value="BIFUNCTIONAL POLYNUCLEOTIDE PHOSPHATASE_KINASE"/>
    <property type="match status" value="1"/>
</dbReference>
<name>A0A7S4E9Y1_9STRA</name>
<accession>A0A7S4E9Y1</accession>
<dbReference type="OrthoDB" id="19045at2759"/>
<evidence type="ECO:0000256" key="1">
    <source>
        <dbReference type="SAM" id="MobiDB-lite"/>
    </source>
</evidence>
<evidence type="ECO:0000259" key="2">
    <source>
        <dbReference type="PROSITE" id="PS50030"/>
    </source>
</evidence>
<dbReference type="Gene3D" id="3.40.50.300">
    <property type="entry name" value="P-loop containing nucleotide triphosphate hydrolases"/>
    <property type="match status" value="1"/>
</dbReference>
<dbReference type="EMBL" id="CAKKNE010000003">
    <property type="protein sequence ID" value="CAH0372145.1"/>
    <property type="molecule type" value="Genomic_DNA"/>
</dbReference>
<feature type="region of interest" description="Disordered" evidence="1">
    <location>
        <begin position="1"/>
        <end position="21"/>
    </location>
</feature>
<dbReference type="Pfam" id="PF00627">
    <property type="entry name" value="UBA"/>
    <property type="match status" value="1"/>
</dbReference>
<evidence type="ECO:0000313" key="3">
    <source>
        <dbReference type="EMBL" id="CAE0698999.1"/>
    </source>
</evidence>
<dbReference type="GO" id="GO:0003690">
    <property type="term" value="F:double-stranded DNA binding"/>
    <property type="evidence" value="ECO:0007669"/>
    <property type="project" value="TreeGrafter"/>
</dbReference>
<dbReference type="SUPFAM" id="SSF46934">
    <property type="entry name" value="UBA-like"/>
    <property type="match status" value="1"/>
</dbReference>
<keyword evidence="5" id="KW-1185">Reference proteome</keyword>
<dbReference type="InterPro" id="IPR015940">
    <property type="entry name" value="UBA"/>
</dbReference>
<dbReference type="InterPro" id="IPR027417">
    <property type="entry name" value="P-loop_NTPase"/>
</dbReference>
<dbReference type="InterPro" id="IPR009060">
    <property type="entry name" value="UBA-like_sf"/>
</dbReference>
<dbReference type="PROSITE" id="PS50030">
    <property type="entry name" value="UBA"/>
    <property type="match status" value="1"/>
</dbReference>
<dbReference type="GO" id="GO:0046403">
    <property type="term" value="F:polynucleotide 3'-phosphatase activity"/>
    <property type="evidence" value="ECO:0007669"/>
    <property type="project" value="TreeGrafter"/>
</dbReference>
<dbReference type="AlphaFoldDB" id="A0A7S4E9Y1"/>
<protein>
    <recommendedName>
        <fullName evidence="2">UBA domain-containing protein</fullName>
    </recommendedName>
</protein>
<dbReference type="Pfam" id="PF13671">
    <property type="entry name" value="AAA_33"/>
    <property type="match status" value="1"/>
</dbReference>
<organism evidence="3">
    <name type="scientific">Pelagomonas calceolata</name>
    <dbReference type="NCBI Taxonomy" id="35677"/>
    <lineage>
        <taxon>Eukaryota</taxon>
        <taxon>Sar</taxon>
        <taxon>Stramenopiles</taxon>
        <taxon>Ochrophyta</taxon>
        <taxon>Pelagophyceae</taxon>
        <taxon>Pelagomonadales</taxon>
        <taxon>Pelagomonadaceae</taxon>
        <taxon>Pelagomonas</taxon>
    </lineage>
</organism>
<evidence type="ECO:0000313" key="4">
    <source>
        <dbReference type="EMBL" id="CAH0372145.1"/>
    </source>
</evidence>
<dbReference type="Gene3D" id="1.10.8.10">
    <property type="entry name" value="DNA helicase RuvA subunit, C-terminal domain"/>
    <property type="match status" value="1"/>
</dbReference>
<dbReference type="PANTHER" id="PTHR12083">
    <property type="entry name" value="BIFUNCTIONAL POLYNUCLEOTIDE PHOSPHATASE/KINASE"/>
    <property type="match status" value="1"/>
</dbReference>
<gene>
    <name evidence="3" type="ORF">PCAL00307_LOCUS14435</name>
    <name evidence="4" type="ORF">PECAL_3P21230</name>
</gene>
<dbReference type="GO" id="GO:0046404">
    <property type="term" value="F:ATP-dependent polydeoxyribonucleotide 5'-hydroxyl-kinase activity"/>
    <property type="evidence" value="ECO:0007669"/>
    <property type="project" value="TreeGrafter"/>
</dbReference>
<dbReference type="EMBL" id="HBIW01016730">
    <property type="protein sequence ID" value="CAE0698999.1"/>
    <property type="molecule type" value="Transcribed_RNA"/>
</dbReference>
<dbReference type="SMART" id="SM00165">
    <property type="entry name" value="UBA"/>
    <property type="match status" value="1"/>
</dbReference>
<reference evidence="4" key="2">
    <citation type="submission" date="2021-11" db="EMBL/GenBank/DDBJ databases">
        <authorList>
            <consortium name="Genoscope - CEA"/>
            <person name="William W."/>
        </authorList>
    </citation>
    <scope>NUCLEOTIDE SEQUENCE</scope>
</reference>
<dbReference type="GO" id="GO:0006281">
    <property type="term" value="P:DNA repair"/>
    <property type="evidence" value="ECO:0007669"/>
    <property type="project" value="TreeGrafter"/>
</dbReference>
<feature type="domain" description="UBA" evidence="2">
    <location>
        <begin position="223"/>
        <end position="264"/>
    </location>
</feature>
<dbReference type="Proteomes" id="UP000789595">
    <property type="component" value="Unassembled WGS sequence"/>
</dbReference>